<dbReference type="GO" id="GO:0006298">
    <property type="term" value="P:mismatch repair"/>
    <property type="evidence" value="ECO:0007669"/>
    <property type="project" value="UniProtKB-UniRule"/>
</dbReference>
<dbReference type="InterPro" id="IPR004603">
    <property type="entry name" value="DNA_mismatch_endonuc_vsr"/>
</dbReference>
<keyword evidence="3 6" id="KW-0227">DNA damage</keyword>
<name>A0A1E5XR56_9HYPH</name>
<dbReference type="EMBL" id="LAJE02000171">
    <property type="protein sequence ID" value="OEO31092.1"/>
    <property type="molecule type" value="Genomic_DNA"/>
</dbReference>
<evidence type="ECO:0000256" key="2">
    <source>
        <dbReference type="ARBA" id="ARBA00022759"/>
    </source>
</evidence>
<dbReference type="PIRSF" id="PIRSF018267">
    <property type="entry name" value="VSR_endonuc"/>
    <property type="match status" value="1"/>
</dbReference>
<dbReference type="NCBIfam" id="TIGR00632">
    <property type="entry name" value="vsr"/>
    <property type="match status" value="1"/>
</dbReference>
<comment type="function">
    <text evidence="6">May nick specific sequences that contain T:G mispairs resulting from m5C-deamination.</text>
</comment>
<evidence type="ECO:0000256" key="1">
    <source>
        <dbReference type="ARBA" id="ARBA00022722"/>
    </source>
</evidence>
<dbReference type="Gene3D" id="3.40.960.10">
    <property type="entry name" value="VSR Endonuclease"/>
    <property type="match status" value="1"/>
</dbReference>
<keyword evidence="5 6" id="KW-0234">DNA repair</keyword>
<comment type="similarity">
    <text evidence="6">Belongs to the vsr family.</text>
</comment>
<sequence>MDRISRQRRSWNMARIPSKGSRPEMRVRRLLYSMGFRYRLHRMDLPGRPDIVFATKRKIVQVHGCYWHGHGCARDHKPTSSEAYWSEKIAKNRTRDERSMKLLSELGWDVLVVWECEIDRIDQLRLRLRDFLSQASQSAWTIS</sequence>
<gene>
    <name evidence="7" type="ORF">VW23_017945</name>
</gene>
<evidence type="ECO:0000256" key="4">
    <source>
        <dbReference type="ARBA" id="ARBA00022801"/>
    </source>
</evidence>
<dbReference type="EC" id="3.1.-.-" evidence="6"/>
<keyword evidence="2 6" id="KW-0255">Endonuclease</keyword>
<dbReference type="Proteomes" id="UP000095463">
    <property type="component" value="Unassembled WGS sequence"/>
</dbReference>
<comment type="caution">
    <text evidence="7">The sequence shown here is derived from an EMBL/GenBank/DDBJ whole genome shotgun (WGS) entry which is preliminary data.</text>
</comment>
<dbReference type="AlphaFoldDB" id="A0A1E5XR56"/>
<keyword evidence="1 6" id="KW-0540">Nuclease</keyword>
<organism evidence="7 8">
    <name type="scientific">Devosia insulae DS-56</name>
    <dbReference type="NCBI Taxonomy" id="1116389"/>
    <lineage>
        <taxon>Bacteria</taxon>
        <taxon>Pseudomonadati</taxon>
        <taxon>Pseudomonadota</taxon>
        <taxon>Alphaproteobacteria</taxon>
        <taxon>Hyphomicrobiales</taxon>
        <taxon>Devosiaceae</taxon>
        <taxon>Devosia</taxon>
    </lineage>
</organism>
<protein>
    <recommendedName>
        <fullName evidence="6">Very short patch repair endonuclease</fullName>
        <ecNumber evidence="6">3.1.-.-</ecNumber>
    </recommendedName>
</protein>
<dbReference type="InterPro" id="IPR011335">
    <property type="entry name" value="Restrct_endonuc-II-like"/>
</dbReference>
<keyword evidence="8" id="KW-1185">Reference proteome</keyword>
<dbReference type="RefSeq" id="WP_069909710.1">
    <property type="nucleotide sequence ID" value="NZ_LAJE02000171.1"/>
</dbReference>
<dbReference type="Pfam" id="PF03852">
    <property type="entry name" value="Vsr"/>
    <property type="match status" value="1"/>
</dbReference>
<dbReference type="GO" id="GO:0004519">
    <property type="term" value="F:endonuclease activity"/>
    <property type="evidence" value="ECO:0007669"/>
    <property type="project" value="UniProtKB-KW"/>
</dbReference>
<evidence type="ECO:0000256" key="3">
    <source>
        <dbReference type="ARBA" id="ARBA00022763"/>
    </source>
</evidence>
<evidence type="ECO:0000256" key="5">
    <source>
        <dbReference type="ARBA" id="ARBA00023204"/>
    </source>
</evidence>
<dbReference type="SUPFAM" id="SSF52980">
    <property type="entry name" value="Restriction endonuclease-like"/>
    <property type="match status" value="1"/>
</dbReference>
<accession>A0A1E5XR56</accession>
<evidence type="ECO:0000256" key="6">
    <source>
        <dbReference type="PIRNR" id="PIRNR018267"/>
    </source>
</evidence>
<evidence type="ECO:0000313" key="8">
    <source>
        <dbReference type="Proteomes" id="UP000095463"/>
    </source>
</evidence>
<proteinExistence type="inferred from homology"/>
<evidence type="ECO:0000313" key="7">
    <source>
        <dbReference type="EMBL" id="OEO31092.1"/>
    </source>
</evidence>
<dbReference type="CDD" id="cd00221">
    <property type="entry name" value="Vsr"/>
    <property type="match status" value="1"/>
</dbReference>
<dbReference type="OrthoDB" id="9801520at2"/>
<dbReference type="GO" id="GO:0016787">
    <property type="term" value="F:hydrolase activity"/>
    <property type="evidence" value="ECO:0007669"/>
    <property type="project" value="UniProtKB-KW"/>
</dbReference>
<reference evidence="7 8" key="1">
    <citation type="journal article" date="2015" name="Genome Announc.">
        <title>Genome Assemblies of Three Soil-Associated Devosia species: D. insulae, D. limi, and D. soli.</title>
        <authorList>
            <person name="Hassan Y.I."/>
            <person name="Lepp D."/>
            <person name="Zhou T."/>
        </authorList>
    </citation>
    <scope>NUCLEOTIDE SEQUENCE [LARGE SCALE GENOMIC DNA]</scope>
    <source>
        <strain evidence="7 8">DS-56</strain>
    </source>
</reference>
<keyword evidence="4 6" id="KW-0378">Hydrolase</keyword>